<organism evidence="1 2">
    <name type="scientific">Clostridium puniceum</name>
    <dbReference type="NCBI Taxonomy" id="29367"/>
    <lineage>
        <taxon>Bacteria</taxon>
        <taxon>Bacillati</taxon>
        <taxon>Bacillota</taxon>
        <taxon>Clostridia</taxon>
        <taxon>Eubacteriales</taxon>
        <taxon>Clostridiaceae</taxon>
        <taxon>Clostridium</taxon>
    </lineage>
</organism>
<reference evidence="1 2" key="1">
    <citation type="submission" date="2016-05" db="EMBL/GenBank/DDBJ databases">
        <title>Microbial solvent formation.</title>
        <authorList>
            <person name="Poehlein A."/>
            <person name="Montoya Solano J.D."/>
            <person name="Flitsch S."/>
            <person name="Krabben P."/>
            <person name="Duerre P."/>
            <person name="Daniel R."/>
        </authorList>
    </citation>
    <scope>NUCLEOTIDE SEQUENCE [LARGE SCALE GENOMIC DNA]</scope>
    <source>
        <strain evidence="1 2">DSM 2619</strain>
    </source>
</reference>
<dbReference type="Proteomes" id="UP000190890">
    <property type="component" value="Unassembled WGS sequence"/>
</dbReference>
<keyword evidence="2" id="KW-1185">Reference proteome</keyword>
<evidence type="ECO:0000313" key="2">
    <source>
        <dbReference type="Proteomes" id="UP000190890"/>
    </source>
</evidence>
<sequence length="83" mass="9250">MYHQISIFDLKNIESELPAIGSTIYNVTGCKVVKGIVTKYSTDGFNKYLHGIDDCGTFYRNVGAMGKGMFVKKGDAAEYLKTW</sequence>
<name>A0A1S8T935_9CLOT</name>
<protein>
    <submittedName>
        <fullName evidence="1">Uncharacterized protein</fullName>
    </submittedName>
</protein>
<dbReference type="AlphaFoldDB" id="A0A1S8T935"/>
<dbReference type="STRING" id="29367.CLPUN_42030"/>
<evidence type="ECO:0000313" key="1">
    <source>
        <dbReference type="EMBL" id="OOM73965.1"/>
    </source>
</evidence>
<accession>A0A1S8T935</accession>
<dbReference type="RefSeq" id="WP_077849155.1">
    <property type="nucleotide sequence ID" value="NZ_LZZM01000206.1"/>
</dbReference>
<proteinExistence type="predicted"/>
<dbReference type="EMBL" id="LZZM01000206">
    <property type="protein sequence ID" value="OOM73965.1"/>
    <property type="molecule type" value="Genomic_DNA"/>
</dbReference>
<gene>
    <name evidence="1" type="ORF">CLPUN_42030</name>
</gene>
<comment type="caution">
    <text evidence="1">The sequence shown here is derived from an EMBL/GenBank/DDBJ whole genome shotgun (WGS) entry which is preliminary data.</text>
</comment>